<comment type="caution">
    <text evidence="1">The sequence shown here is derived from an EMBL/GenBank/DDBJ whole genome shotgun (WGS) entry which is preliminary data.</text>
</comment>
<dbReference type="Proteomes" id="UP000245207">
    <property type="component" value="Unassembled WGS sequence"/>
</dbReference>
<dbReference type="PANTHER" id="PTHR31569">
    <property type="entry name" value="SWIM-TYPE DOMAIN-CONTAINING PROTEIN"/>
    <property type="match status" value="1"/>
</dbReference>
<proteinExistence type="predicted"/>
<accession>A0A2U1MIE3</accession>
<dbReference type="InterPro" id="IPR052579">
    <property type="entry name" value="Zinc_finger_SWIM"/>
</dbReference>
<dbReference type="OrthoDB" id="1582947at2759"/>
<dbReference type="EMBL" id="PKPP01005210">
    <property type="protein sequence ID" value="PWA60994.1"/>
    <property type="molecule type" value="Genomic_DNA"/>
</dbReference>
<name>A0A2U1MIE3_ARTAN</name>
<evidence type="ECO:0000313" key="2">
    <source>
        <dbReference type="Proteomes" id="UP000245207"/>
    </source>
</evidence>
<sequence length="316" mass="37424">MQANDTQDWKSFISAWNSLEDSQTYISYLENYKQLESVLEEYPRVLSYVTEQWLKNHKERFVSAWTNVSFNFNNRTINRVESQHAKLKRYLKHKKHSLEQFVGCINEIVQSQVTAINESFERSRIFRYHQHNILCFNLLRGFVSNEVLDMILGEVHRLNDPEFEYSMCGCQVREYIPLESIDIFWRTLDVSWSKPLEDEDIQCDDDLHIFKENFNKQSNVGTMSEYIPLESIDIFWRTLDVSWSKPLEDEDIQCDDDLHIFKENFNKQSNVGTMSFLRKLGCISNPSALLIKEPAVKKIPVDDQARNNKKRSVLIR</sequence>
<gene>
    <name evidence="1" type="ORF">CTI12_AA233220</name>
</gene>
<organism evidence="1 2">
    <name type="scientific">Artemisia annua</name>
    <name type="common">Sweet wormwood</name>
    <dbReference type="NCBI Taxonomy" id="35608"/>
    <lineage>
        <taxon>Eukaryota</taxon>
        <taxon>Viridiplantae</taxon>
        <taxon>Streptophyta</taxon>
        <taxon>Embryophyta</taxon>
        <taxon>Tracheophyta</taxon>
        <taxon>Spermatophyta</taxon>
        <taxon>Magnoliopsida</taxon>
        <taxon>eudicotyledons</taxon>
        <taxon>Gunneridae</taxon>
        <taxon>Pentapetalae</taxon>
        <taxon>asterids</taxon>
        <taxon>campanulids</taxon>
        <taxon>Asterales</taxon>
        <taxon>Asteraceae</taxon>
        <taxon>Asteroideae</taxon>
        <taxon>Anthemideae</taxon>
        <taxon>Artemisiinae</taxon>
        <taxon>Artemisia</taxon>
    </lineage>
</organism>
<evidence type="ECO:0000313" key="1">
    <source>
        <dbReference type="EMBL" id="PWA60994.1"/>
    </source>
</evidence>
<keyword evidence="2" id="KW-1185">Reference proteome</keyword>
<dbReference type="PANTHER" id="PTHR31569:SF4">
    <property type="entry name" value="SWIM-TYPE DOMAIN-CONTAINING PROTEIN"/>
    <property type="match status" value="1"/>
</dbReference>
<protein>
    <submittedName>
        <fullName evidence="1">Uncharacterized protein</fullName>
    </submittedName>
</protein>
<reference evidence="1 2" key="1">
    <citation type="journal article" date="2018" name="Mol. Plant">
        <title>The genome of Artemisia annua provides insight into the evolution of Asteraceae family and artemisinin biosynthesis.</title>
        <authorList>
            <person name="Shen Q."/>
            <person name="Zhang L."/>
            <person name="Liao Z."/>
            <person name="Wang S."/>
            <person name="Yan T."/>
            <person name="Shi P."/>
            <person name="Liu M."/>
            <person name="Fu X."/>
            <person name="Pan Q."/>
            <person name="Wang Y."/>
            <person name="Lv Z."/>
            <person name="Lu X."/>
            <person name="Zhang F."/>
            <person name="Jiang W."/>
            <person name="Ma Y."/>
            <person name="Chen M."/>
            <person name="Hao X."/>
            <person name="Li L."/>
            <person name="Tang Y."/>
            <person name="Lv G."/>
            <person name="Zhou Y."/>
            <person name="Sun X."/>
            <person name="Brodelius P.E."/>
            <person name="Rose J.K.C."/>
            <person name="Tang K."/>
        </authorList>
    </citation>
    <scope>NUCLEOTIDE SEQUENCE [LARGE SCALE GENOMIC DNA]</scope>
    <source>
        <strain evidence="2">cv. Huhao1</strain>
        <tissue evidence="1">Leaf</tissue>
    </source>
</reference>
<dbReference type="AlphaFoldDB" id="A0A2U1MIE3"/>